<keyword evidence="2" id="KW-1185">Reference proteome</keyword>
<protein>
    <recommendedName>
        <fullName evidence="3">Core-2/I-Branching enzyme</fullName>
    </recommendedName>
</protein>
<reference evidence="2" key="1">
    <citation type="journal article" date="2015" name="Nat. Genet.">
        <title>The genome and transcriptome of the zoonotic hookworm Ancylostoma ceylanicum identify infection-specific gene families.</title>
        <authorList>
            <person name="Schwarz E.M."/>
            <person name="Hu Y."/>
            <person name="Antoshechkin I."/>
            <person name="Miller M.M."/>
            <person name="Sternberg P.W."/>
            <person name="Aroian R.V."/>
        </authorList>
    </citation>
    <scope>NUCLEOTIDE SEQUENCE</scope>
    <source>
        <strain evidence="2">HY135</strain>
    </source>
</reference>
<comment type="caution">
    <text evidence="1">The sequence shown here is derived from an EMBL/GenBank/DDBJ whole genome shotgun (WGS) entry which is preliminary data.</text>
</comment>
<dbReference type="PANTHER" id="PTHR19297">
    <property type="entry name" value="GLYCOSYLTRANSFERASE 14 FAMILY MEMBER"/>
    <property type="match status" value="1"/>
</dbReference>
<dbReference type="OrthoDB" id="5806604at2759"/>
<evidence type="ECO:0008006" key="3">
    <source>
        <dbReference type="Google" id="ProtNLM"/>
    </source>
</evidence>
<dbReference type="PANTHER" id="PTHR19297:SF186">
    <property type="entry name" value="CORE-2_I-BRANCHING ENZYME"/>
    <property type="match status" value="1"/>
</dbReference>
<dbReference type="Proteomes" id="UP000024635">
    <property type="component" value="Unassembled WGS sequence"/>
</dbReference>
<organism evidence="1 2">
    <name type="scientific">Ancylostoma ceylanicum</name>
    <dbReference type="NCBI Taxonomy" id="53326"/>
    <lineage>
        <taxon>Eukaryota</taxon>
        <taxon>Metazoa</taxon>
        <taxon>Ecdysozoa</taxon>
        <taxon>Nematoda</taxon>
        <taxon>Chromadorea</taxon>
        <taxon>Rhabditida</taxon>
        <taxon>Rhabditina</taxon>
        <taxon>Rhabditomorpha</taxon>
        <taxon>Strongyloidea</taxon>
        <taxon>Ancylostomatidae</taxon>
        <taxon>Ancylostomatinae</taxon>
        <taxon>Ancylostoma</taxon>
    </lineage>
</organism>
<dbReference type="EMBL" id="JARK01001364">
    <property type="protein sequence ID" value="EYC18184.1"/>
    <property type="molecule type" value="Genomic_DNA"/>
</dbReference>
<evidence type="ECO:0000313" key="1">
    <source>
        <dbReference type="EMBL" id="EYC18184.1"/>
    </source>
</evidence>
<sequence>MPRFYLSGVSGTHPETMLYFKNFVFNAEKSLPLLLTFTFYLLFRATVKKTSGEFPDILPTAIESININCEPVLSGSRSIVKYKYWTFNYDTIEKELYESENVCDTIHKYFFFEKEPLSLEEQAYPLSYGLVIYKDIVQVLLELSIFYQPQNVYCITVDQGASKIYKKFVNNLPKCFNNIKTFYLSGTDLPLRTNLEMVRIMKALNGSINTDVEQFEQDRYRIMEVIFRVNFALRRLIYGGIEI</sequence>
<dbReference type="AlphaFoldDB" id="A0A016URY7"/>
<evidence type="ECO:0000313" key="2">
    <source>
        <dbReference type="Proteomes" id="UP000024635"/>
    </source>
</evidence>
<gene>
    <name evidence="1" type="primary">Acey_s0028.g1719</name>
    <name evidence="1" type="ORF">Y032_0028g1719</name>
</gene>
<dbReference type="GO" id="GO:0008375">
    <property type="term" value="F:acetylglucosaminyltransferase activity"/>
    <property type="evidence" value="ECO:0007669"/>
    <property type="project" value="TreeGrafter"/>
</dbReference>
<dbReference type="STRING" id="53326.A0A016URY7"/>
<proteinExistence type="predicted"/>
<accession>A0A016URY7</accession>
<name>A0A016URY7_9BILA</name>